<gene>
    <name evidence="8" type="ORF">CLOHYLEM_05916</name>
</gene>
<feature type="transmembrane region" description="Helical" evidence="6">
    <location>
        <begin position="606"/>
        <end position="625"/>
    </location>
</feature>
<dbReference type="GO" id="GO:0005886">
    <property type="term" value="C:plasma membrane"/>
    <property type="evidence" value="ECO:0007669"/>
    <property type="project" value="UniProtKB-SubCell"/>
</dbReference>
<dbReference type="EMBL" id="ABYI02000022">
    <property type="protein sequence ID" value="EEG73911.1"/>
    <property type="molecule type" value="Genomic_DNA"/>
</dbReference>
<feature type="transmembrane region" description="Helical" evidence="6">
    <location>
        <begin position="305"/>
        <end position="330"/>
    </location>
</feature>
<dbReference type="eggNOG" id="COG0577">
    <property type="taxonomic scope" value="Bacteria"/>
</dbReference>
<keyword evidence="6" id="KW-0813">Transport</keyword>
<evidence type="ECO:0000256" key="3">
    <source>
        <dbReference type="ARBA" id="ARBA00022692"/>
    </source>
</evidence>
<dbReference type="STRING" id="553973.CLOHYLEM_05916"/>
<dbReference type="HOGENOM" id="CLU_022800_1_1_9"/>
<evidence type="ECO:0000256" key="2">
    <source>
        <dbReference type="ARBA" id="ARBA00022475"/>
    </source>
</evidence>
<evidence type="ECO:0000259" key="7">
    <source>
        <dbReference type="Pfam" id="PF02687"/>
    </source>
</evidence>
<dbReference type="InterPro" id="IPR003838">
    <property type="entry name" value="ABC3_permease_C"/>
</dbReference>
<dbReference type="InterPro" id="IPR027022">
    <property type="entry name" value="ABC_permease_BceB-typ"/>
</dbReference>
<feature type="transmembrane region" description="Helical" evidence="6">
    <location>
        <begin position="165"/>
        <end position="187"/>
    </location>
</feature>
<dbReference type="RefSeq" id="WP_006443264.1">
    <property type="nucleotide sequence ID" value="NZ_CP036524.1"/>
</dbReference>
<feature type="transmembrane region" description="Helical" evidence="6">
    <location>
        <begin position="32"/>
        <end position="50"/>
    </location>
</feature>
<dbReference type="PIRSF" id="PIRSF018968">
    <property type="entry name" value="ABC_permease_BceB"/>
    <property type="match status" value="1"/>
</dbReference>
<feature type="transmembrane region" description="Helical" evidence="6">
    <location>
        <begin position="645"/>
        <end position="665"/>
    </location>
</feature>
<evidence type="ECO:0000313" key="9">
    <source>
        <dbReference type="Proteomes" id="UP000004893"/>
    </source>
</evidence>
<feature type="transmembrane region" description="Helical" evidence="6">
    <location>
        <begin position="127"/>
        <end position="145"/>
    </location>
</feature>
<evidence type="ECO:0000313" key="8">
    <source>
        <dbReference type="EMBL" id="EEG73911.1"/>
    </source>
</evidence>
<keyword evidence="3 6" id="KW-0812">Transmembrane</keyword>
<feature type="transmembrane region" description="Helical" evidence="6">
    <location>
        <begin position="249"/>
        <end position="272"/>
    </location>
</feature>
<keyword evidence="5 6" id="KW-0472">Membrane</keyword>
<keyword evidence="2 6" id="KW-1003">Cell membrane</keyword>
<comment type="similarity">
    <text evidence="6">Belongs to the ABC-4 integral membrane protein family.</text>
</comment>
<comment type="caution">
    <text evidence="8">The sequence shown here is derived from an EMBL/GenBank/DDBJ whole genome shotgun (WGS) entry which is preliminary data.</text>
</comment>
<dbReference type="InterPro" id="IPR052536">
    <property type="entry name" value="ABC-4_Integral_Memb_Prot"/>
</dbReference>
<accession>C0C197</accession>
<comment type="subcellular location">
    <subcellularLocation>
        <location evidence="1 6">Cell membrane</location>
        <topology evidence="1 6">Multi-pass membrane protein</topology>
    </subcellularLocation>
</comment>
<dbReference type="Pfam" id="PF02687">
    <property type="entry name" value="FtsX"/>
    <property type="match status" value="1"/>
</dbReference>
<keyword evidence="4 6" id="KW-1133">Transmembrane helix</keyword>
<dbReference type="GO" id="GO:0055085">
    <property type="term" value="P:transmembrane transport"/>
    <property type="evidence" value="ECO:0007669"/>
    <property type="project" value="UniProtKB-UniRule"/>
</dbReference>
<sequence>MRSEKMRTDRTASKEVFRELAVKNVKKSGRDYLIYFMTLAFSVALFYTFNSIEAQFRVFGVPDRLNFLSFSSGMMAGVSLLVCLIMGFLVAYANQFMQKRRKREMGVYMTLGMEYEDISALMWKETCLVGGASLAAGLVLGIALSQGLSMVTARIIGTDIADYRFFLSPKAVAAAVFFFGCMYFFVYRRNMREIRKMQLLELLYAGKKNENISRGKTKDILMFVLAAALIGGGYAVLAAPEKLYFTQGMFQGIAMIAAGSMLFCMSVSEVLVKVRKSSKRYYYRRLHLFAVNQLGSRMKSAGASIGVVSILVCLSISAMTLGLSIGGALVSDADEVAPYDVSFPLRKDEGLSEGLTVEQILAQKGLVLSDYVKDSAELRIYNAKGLTSDLFGASAAEKEDADGQFKYYINIVGIDDYNRVMALQGKAPVKLGENEYAINYSVKEDRKKLENFMSHKGRTVQLEGTELTPASKGLYNRVYGNENVYSDGGTLIVPQRLTEGLELFAAVDSGTFLNADSYEKLSEAILAIPEHITCNTHMDIKVEIMSNILTVSYIGIYLGITFLIVAGAVLALQQLSQAADNEQRYALLRKMGARDKDMKESLLMQLRVYFGIPFMLAVVNALFIIRGMLAGVEEISTGKLLQTGMFTGGLVVAVYGLYFIVTYTGSRRILKLKSSFLK</sequence>
<feature type="transmembrane region" description="Helical" evidence="6">
    <location>
        <begin position="220"/>
        <end position="237"/>
    </location>
</feature>
<reference evidence="8" key="2">
    <citation type="submission" date="2013-06" db="EMBL/GenBank/DDBJ databases">
        <title>Draft genome sequence of Clostridium hylemonae (DSM 15053).</title>
        <authorList>
            <person name="Sudarsanam P."/>
            <person name="Ley R."/>
            <person name="Guruge J."/>
            <person name="Turnbaugh P.J."/>
            <person name="Mahowald M."/>
            <person name="Liep D."/>
            <person name="Gordon J."/>
        </authorList>
    </citation>
    <scope>NUCLEOTIDE SEQUENCE</scope>
    <source>
        <strain evidence="8">DSM 15053</strain>
    </source>
</reference>
<evidence type="ECO:0000256" key="5">
    <source>
        <dbReference type="ARBA" id="ARBA00023136"/>
    </source>
</evidence>
<protein>
    <submittedName>
        <fullName evidence="8">Efflux ABC transporter, permease protein</fullName>
    </submittedName>
</protein>
<dbReference type="Proteomes" id="UP000004893">
    <property type="component" value="Unassembled WGS sequence"/>
</dbReference>
<reference evidence="8" key="1">
    <citation type="submission" date="2009-02" db="EMBL/GenBank/DDBJ databases">
        <authorList>
            <person name="Fulton L."/>
            <person name="Clifton S."/>
            <person name="Fulton B."/>
            <person name="Xu J."/>
            <person name="Minx P."/>
            <person name="Pepin K.H."/>
            <person name="Johnson M."/>
            <person name="Bhonagiri V."/>
            <person name="Nash W.E."/>
            <person name="Mardis E.R."/>
            <person name="Wilson R.K."/>
        </authorList>
    </citation>
    <scope>NUCLEOTIDE SEQUENCE [LARGE SCALE GENOMIC DNA]</scope>
    <source>
        <strain evidence="8">DSM 15053</strain>
    </source>
</reference>
<keyword evidence="9" id="KW-1185">Reference proteome</keyword>
<feature type="transmembrane region" description="Helical" evidence="6">
    <location>
        <begin position="551"/>
        <end position="572"/>
    </location>
</feature>
<organism evidence="8 9">
    <name type="scientific">[Clostridium] hylemonae DSM 15053</name>
    <dbReference type="NCBI Taxonomy" id="553973"/>
    <lineage>
        <taxon>Bacteria</taxon>
        <taxon>Bacillati</taxon>
        <taxon>Bacillota</taxon>
        <taxon>Clostridia</taxon>
        <taxon>Lachnospirales</taxon>
        <taxon>Lachnospiraceae</taxon>
    </lineage>
</organism>
<dbReference type="PANTHER" id="PTHR46795">
    <property type="entry name" value="ABC TRANSPORTER PERMEASE-RELATED-RELATED"/>
    <property type="match status" value="1"/>
</dbReference>
<name>C0C197_9FIRM</name>
<feature type="domain" description="ABC3 transporter permease C-terminal" evidence="7">
    <location>
        <begin position="78"/>
        <end position="187"/>
    </location>
</feature>
<dbReference type="AlphaFoldDB" id="C0C197"/>
<dbReference type="PANTHER" id="PTHR46795:SF3">
    <property type="entry name" value="ABC TRANSPORTER PERMEASE"/>
    <property type="match status" value="1"/>
</dbReference>
<evidence type="ECO:0000256" key="4">
    <source>
        <dbReference type="ARBA" id="ARBA00022989"/>
    </source>
</evidence>
<evidence type="ECO:0000256" key="1">
    <source>
        <dbReference type="ARBA" id="ARBA00004651"/>
    </source>
</evidence>
<feature type="transmembrane region" description="Helical" evidence="6">
    <location>
        <begin position="70"/>
        <end position="93"/>
    </location>
</feature>
<proteinExistence type="inferred from homology"/>
<evidence type="ECO:0000256" key="6">
    <source>
        <dbReference type="PIRNR" id="PIRNR018968"/>
    </source>
</evidence>